<dbReference type="Proteomes" id="UP000182977">
    <property type="component" value="Chromosome I"/>
</dbReference>
<comment type="similarity">
    <text evidence="2">Belongs to the CorA metal ion transporter (MIT) (TC 1.A.35) family.</text>
</comment>
<dbReference type="SUPFAM" id="SSF144083">
    <property type="entry name" value="Magnesium transport protein CorA, transmembrane region"/>
    <property type="match status" value="1"/>
</dbReference>
<gene>
    <name evidence="13" type="ORF">SAMN04488563_2619</name>
</gene>
<name>A0A1H2JFI0_9ACTN</name>
<organism evidence="13 14">
    <name type="scientific">Jiangella alkaliphila</name>
    <dbReference type="NCBI Taxonomy" id="419479"/>
    <lineage>
        <taxon>Bacteria</taxon>
        <taxon>Bacillati</taxon>
        <taxon>Actinomycetota</taxon>
        <taxon>Actinomycetes</taxon>
        <taxon>Jiangellales</taxon>
        <taxon>Jiangellaceae</taxon>
        <taxon>Jiangella</taxon>
    </lineage>
</organism>
<keyword evidence="14" id="KW-1185">Reference proteome</keyword>
<keyword evidence="4" id="KW-1003">Cell membrane</keyword>
<dbReference type="Gene3D" id="1.20.58.340">
    <property type="entry name" value="Magnesium transport protein CorA, transmembrane region"/>
    <property type="match status" value="2"/>
</dbReference>
<evidence type="ECO:0000256" key="12">
    <source>
        <dbReference type="SAM" id="Phobius"/>
    </source>
</evidence>
<keyword evidence="6" id="KW-0460">Magnesium</keyword>
<dbReference type="GO" id="GO:0015095">
    <property type="term" value="F:magnesium ion transmembrane transporter activity"/>
    <property type="evidence" value="ECO:0007669"/>
    <property type="project" value="TreeGrafter"/>
</dbReference>
<dbReference type="GO" id="GO:0015087">
    <property type="term" value="F:cobalt ion transmembrane transporter activity"/>
    <property type="evidence" value="ECO:0007669"/>
    <property type="project" value="TreeGrafter"/>
</dbReference>
<dbReference type="InterPro" id="IPR045863">
    <property type="entry name" value="CorA_TM1_TM2"/>
</dbReference>
<comment type="function">
    <text evidence="11">Mediates influx of magnesium ions. Alternates between open and closed states. Activated by low cytoplasmic Mg(2+) levels. Inactive when cytoplasmic Mg(2+) levels are high.</text>
</comment>
<dbReference type="FunFam" id="1.20.58.340:FF:000004">
    <property type="entry name" value="Magnesium transport protein CorA"/>
    <property type="match status" value="1"/>
</dbReference>
<keyword evidence="8" id="KW-0406">Ion transport</keyword>
<dbReference type="GO" id="GO:0050897">
    <property type="term" value="F:cobalt ion binding"/>
    <property type="evidence" value="ECO:0007669"/>
    <property type="project" value="TreeGrafter"/>
</dbReference>
<dbReference type="Gene3D" id="3.30.460.20">
    <property type="entry name" value="CorA soluble domain-like"/>
    <property type="match status" value="1"/>
</dbReference>
<evidence type="ECO:0000256" key="5">
    <source>
        <dbReference type="ARBA" id="ARBA00022692"/>
    </source>
</evidence>
<keyword evidence="5 12" id="KW-0812">Transmembrane</keyword>
<feature type="transmembrane region" description="Helical" evidence="12">
    <location>
        <begin position="295"/>
        <end position="315"/>
    </location>
</feature>
<accession>A0A1H2JFI0</accession>
<evidence type="ECO:0000313" key="14">
    <source>
        <dbReference type="Proteomes" id="UP000182977"/>
    </source>
</evidence>
<protein>
    <submittedName>
        <fullName evidence="13">Magnesium transporter</fullName>
    </submittedName>
</protein>
<dbReference type="PANTHER" id="PTHR46494:SF1">
    <property type="entry name" value="CORA FAMILY METAL ION TRANSPORTER (EUROFUNG)"/>
    <property type="match status" value="1"/>
</dbReference>
<reference evidence="14" key="1">
    <citation type="submission" date="2016-10" db="EMBL/GenBank/DDBJ databases">
        <authorList>
            <person name="Varghese N."/>
            <person name="Submissions S."/>
        </authorList>
    </citation>
    <scope>NUCLEOTIDE SEQUENCE [LARGE SCALE GENOMIC DNA]</scope>
    <source>
        <strain evidence="14">DSM 45079</strain>
    </source>
</reference>
<dbReference type="PANTHER" id="PTHR46494">
    <property type="entry name" value="CORA FAMILY METAL ION TRANSPORTER (EUROFUNG)"/>
    <property type="match status" value="1"/>
</dbReference>
<dbReference type="OrthoDB" id="9803416at2"/>
<dbReference type="GO" id="GO:0005886">
    <property type="term" value="C:plasma membrane"/>
    <property type="evidence" value="ECO:0007669"/>
    <property type="project" value="UniProtKB-SubCell"/>
</dbReference>
<dbReference type="InterPro" id="IPR045861">
    <property type="entry name" value="CorA_cytoplasmic_dom"/>
</dbReference>
<evidence type="ECO:0000256" key="2">
    <source>
        <dbReference type="ARBA" id="ARBA00009765"/>
    </source>
</evidence>
<feature type="transmembrane region" description="Helical" evidence="12">
    <location>
        <begin position="264"/>
        <end position="283"/>
    </location>
</feature>
<keyword evidence="9 12" id="KW-0472">Membrane</keyword>
<sequence>MTVTDWTFYRDGRRQTSQEYDDAVTAAREGPGFVWIKLHEPGEDDLNHIAADFGLHPLAVQDALDPRQGTKIGHYDGLVYLVLRRVRYHGGVRDAGRLTLLAGPDVVVTVSEGDPDPVAAVAERLEAQPKLIGHGPAAVLYAAADVTVDEYTETAEAFEAYLTEIEAAVFDDVSGNQAGRIYHAKRELLKLQRAIAPLGLPVRSLAQRVPDLIPAKVQTYFRGIGDHVDRLRTQLNGYDEIISSMLQANLAQLSVAQNNDMRKITSWAAIIAVPTAIAGIYGMNFRDMPELDWTFGYPAVMLLMAGLCWMLYVNFKRRNWL</sequence>
<comment type="subcellular location">
    <subcellularLocation>
        <location evidence="1">Cell membrane</location>
        <topology evidence="1">Multi-pass membrane protein</topology>
    </subcellularLocation>
</comment>
<evidence type="ECO:0000256" key="1">
    <source>
        <dbReference type="ARBA" id="ARBA00004651"/>
    </source>
</evidence>
<evidence type="ECO:0000313" key="13">
    <source>
        <dbReference type="EMBL" id="SDU54906.1"/>
    </source>
</evidence>
<evidence type="ECO:0000256" key="3">
    <source>
        <dbReference type="ARBA" id="ARBA00022448"/>
    </source>
</evidence>
<evidence type="ECO:0000256" key="7">
    <source>
        <dbReference type="ARBA" id="ARBA00022989"/>
    </source>
</evidence>
<keyword evidence="7 12" id="KW-1133">Transmembrane helix</keyword>
<evidence type="ECO:0000256" key="10">
    <source>
        <dbReference type="ARBA" id="ARBA00034269"/>
    </source>
</evidence>
<evidence type="ECO:0000256" key="8">
    <source>
        <dbReference type="ARBA" id="ARBA00023065"/>
    </source>
</evidence>
<dbReference type="EMBL" id="LT629791">
    <property type="protein sequence ID" value="SDU54906.1"/>
    <property type="molecule type" value="Genomic_DNA"/>
</dbReference>
<dbReference type="InterPro" id="IPR002523">
    <property type="entry name" value="MgTranspt_CorA/ZnTranspt_ZntB"/>
</dbReference>
<dbReference type="Pfam" id="PF01544">
    <property type="entry name" value="CorA"/>
    <property type="match status" value="1"/>
</dbReference>
<dbReference type="AlphaFoldDB" id="A0A1H2JFI0"/>
<evidence type="ECO:0000256" key="9">
    <source>
        <dbReference type="ARBA" id="ARBA00023136"/>
    </source>
</evidence>
<evidence type="ECO:0000256" key="6">
    <source>
        <dbReference type="ARBA" id="ARBA00022842"/>
    </source>
</evidence>
<evidence type="ECO:0000256" key="11">
    <source>
        <dbReference type="ARBA" id="ARBA00045497"/>
    </source>
</evidence>
<dbReference type="CDD" id="cd12830">
    <property type="entry name" value="MtCorA-like"/>
    <property type="match status" value="1"/>
</dbReference>
<dbReference type="RefSeq" id="WP_046772972.1">
    <property type="nucleotide sequence ID" value="NZ_LBMC01000091.1"/>
</dbReference>
<keyword evidence="3" id="KW-0813">Transport</keyword>
<dbReference type="GO" id="GO:0000287">
    <property type="term" value="F:magnesium ion binding"/>
    <property type="evidence" value="ECO:0007669"/>
    <property type="project" value="TreeGrafter"/>
</dbReference>
<evidence type="ECO:0000256" key="4">
    <source>
        <dbReference type="ARBA" id="ARBA00022475"/>
    </source>
</evidence>
<dbReference type="SUPFAM" id="SSF143865">
    <property type="entry name" value="CorA soluble domain-like"/>
    <property type="match status" value="1"/>
</dbReference>
<proteinExistence type="inferred from homology"/>
<comment type="catalytic activity">
    <reaction evidence="10">
        <text>Mg(2+)(in) = Mg(2+)(out)</text>
        <dbReference type="Rhea" id="RHEA:29827"/>
        <dbReference type="ChEBI" id="CHEBI:18420"/>
    </reaction>
</comment>